<keyword evidence="2" id="KW-1185">Reference proteome</keyword>
<accession>A0A4Y7KMZ2</accession>
<dbReference type="EMBL" id="CM010722">
    <property type="protein sequence ID" value="RZC73309.1"/>
    <property type="molecule type" value="Genomic_DNA"/>
</dbReference>
<organism evidence="1 2">
    <name type="scientific">Papaver somniferum</name>
    <name type="common">Opium poppy</name>
    <dbReference type="NCBI Taxonomy" id="3469"/>
    <lineage>
        <taxon>Eukaryota</taxon>
        <taxon>Viridiplantae</taxon>
        <taxon>Streptophyta</taxon>
        <taxon>Embryophyta</taxon>
        <taxon>Tracheophyta</taxon>
        <taxon>Spermatophyta</taxon>
        <taxon>Magnoliopsida</taxon>
        <taxon>Ranunculales</taxon>
        <taxon>Papaveraceae</taxon>
        <taxon>Papaveroideae</taxon>
        <taxon>Papaver</taxon>
    </lineage>
</organism>
<protein>
    <submittedName>
        <fullName evidence="1">Uncharacterized protein</fullName>
    </submittedName>
</protein>
<dbReference type="Proteomes" id="UP000316621">
    <property type="component" value="Chromosome 8"/>
</dbReference>
<dbReference type="STRING" id="3469.A0A4Y7KMZ2"/>
<evidence type="ECO:0000313" key="1">
    <source>
        <dbReference type="EMBL" id="RZC73309.1"/>
    </source>
</evidence>
<evidence type="ECO:0000313" key="2">
    <source>
        <dbReference type="Proteomes" id="UP000316621"/>
    </source>
</evidence>
<gene>
    <name evidence="1" type="ORF">C5167_048788</name>
</gene>
<dbReference type="Gramene" id="RZC73309">
    <property type="protein sequence ID" value="RZC73309"/>
    <property type="gene ID" value="C5167_048788"/>
</dbReference>
<sequence>MGSYKRGYTLRRKHQQLTPLHHQKHAGKVLGMKEKCPNALSMLGSLELQNDDWVEANDRFQAAKKASDENDSFNSSIAAVKIDLNLCVPATW</sequence>
<proteinExistence type="predicted"/>
<name>A0A4Y7KMZ2_PAPSO</name>
<dbReference type="AlphaFoldDB" id="A0A4Y7KMZ2"/>
<reference evidence="1 2" key="1">
    <citation type="journal article" date="2018" name="Science">
        <title>The opium poppy genome and morphinan production.</title>
        <authorList>
            <person name="Guo L."/>
            <person name="Winzer T."/>
            <person name="Yang X."/>
            <person name="Li Y."/>
            <person name="Ning Z."/>
            <person name="He Z."/>
            <person name="Teodor R."/>
            <person name="Lu Y."/>
            <person name="Bowser T.A."/>
            <person name="Graham I.A."/>
            <person name="Ye K."/>
        </authorList>
    </citation>
    <scope>NUCLEOTIDE SEQUENCE [LARGE SCALE GENOMIC DNA]</scope>
    <source>
        <strain evidence="2">cv. HN1</strain>
        <tissue evidence="1">Leaves</tissue>
    </source>
</reference>